<evidence type="ECO:0000313" key="1">
    <source>
        <dbReference type="EMBL" id="CAB5539071.1"/>
    </source>
</evidence>
<reference evidence="1" key="1">
    <citation type="submission" date="2020-05" db="EMBL/GenBank/DDBJ databases">
        <authorList>
            <person name="Delgado-Blas J."/>
        </authorList>
    </citation>
    <scope>NUCLEOTIDE SEQUENCE</scope>
    <source>
        <strain evidence="1">BB1468</strain>
    </source>
</reference>
<organism evidence="1 2">
    <name type="scientific">Citrobacter youngae</name>
    <dbReference type="NCBI Taxonomy" id="133448"/>
    <lineage>
        <taxon>Bacteria</taxon>
        <taxon>Pseudomonadati</taxon>
        <taxon>Pseudomonadota</taxon>
        <taxon>Gammaproteobacteria</taxon>
        <taxon>Enterobacterales</taxon>
        <taxon>Enterobacteriaceae</taxon>
        <taxon>Citrobacter</taxon>
        <taxon>Citrobacter freundii complex</taxon>
    </lineage>
</organism>
<comment type="caution">
    <text evidence="1">The sequence shown here is derived from an EMBL/GenBank/DDBJ whole genome shotgun (WGS) entry which is preliminary data.</text>
</comment>
<gene>
    <name evidence="1" type="ORF">GHA_00827</name>
</gene>
<keyword evidence="2" id="KW-1185">Reference proteome</keyword>
<accession>A0ABN7GHS9</accession>
<proteinExistence type="predicted"/>
<sequence length="67" mass="7889">MNYGKVVRYNNRLNKADDFLKTLCIKEKTIKSARDRHTHEIIEAEELWLPESVDKEGYVCWGCGIEM</sequence>
<evidence type="ECO:0000313" key="2">
    <source>
        <dbReference type="Proteomes" id="UP000835792"/>
    </source>
</evidence>
<dbReference type="EMBL" id="CAHPRB010000002">
    <property type="protein sequence ID" value="CAB5539071.1"/>
    <property type="molecule type" value="Genomic_DNA"/>
</dbReference>
<name>A0ABN7GHS9_9ENTR</name>
<dbReference type="Proteomes" id="UP000835792">
    <property type="component" value="Unassembled WGS sequence"/>
</dbReference>
<protein>
    <submittedName>
        <fullName evidence="1">Uncharacterized protein</fullName>
    </submittedName>
</protein>